<sequence length="384" mass="44859">MNNNLICSEGSFYVRKDTNMICVQGTVNGKHYKRSIGKKATPLNKKWVERQNPMQVLLKLIGVDINETKKTSFESFGLRVLRSNSEYRGEETQKDYESIFNRLILPYFEKSEFHEISALDVTEFLGTLQSKHGYCYDRCIRVKRVLANILKAAFDEQLMPHNVMSMQLVEKFKFKQTPRNTKVYKVSEAQQILSLSKGWLKIFLELSLKYGLRTGEAMGLKWSDFDLERGFFEVRRTIIKGKIVEVTRVVHKNKNHDREIFLFPETIELLKSYANFRPNDEWLFVSKDGRPFMNAKTIVDFHFRPFLEEIGVEYKTLYATRRTYVSMMNQSSKVSLEDIQEVVGHVKGSSVTTKHYDLDCLEDVHKQKKAEEKSKIFNALLHIA</sequence>
<keyword evidence="2" id="KW-0229">DNA integration</keyword>
<keyword evidence="7" id="KW-1185">Reference proteome</keyword>
<reference evidence="6 7" key="1">
    <citation type="submission" date="2017-09" db="EMBL/GenBank/DDBJ databases">
        <title>Genomics of the genus Arcobacter.</title>
        <authorList>
            <person name="Perez-Cataluna A."/>
            <person name="Figueras M.J."/>
            <person name="Salas-Masso N."/>
        </authorList>
    </citation>
    <scope>NUCLEOTIDE SEQUENCE [LARGE SCALE GENOMIC DNA]</scope>
    <source>
        <strain evidence="6 7">DSM 18005</strain>
    </source>
</reference>
<comment type="similarity">
    <text evidence="1">Belongs to the 'phage' integrase family.</text>
</comment>
<evidence type="ECO:0000256" key="4">
    <source>
        <dbReference type="ARBA" id="ARBA00023172"/>
    </source>
</evidence>
<dbReference type="CDD" id="cd01189">
    <property type="entry name" value="INT_ICEBs1_C_like"/>
    <property type="match status" value="1"/>
</dbReference>
<accession>A0A2N1J3K2</accession>
<dbReference type="InterPro" id="IPR011010">
    <property type="entry name" value="DNA_brk_join_enz"/>
</dbReference>
<dbReference type="InterPro" id="IPR013762">
    <property type="entry name" value="Integrase-like_cat_sf"/>
</dbReference>
<dbReference type="GO" id="GO:0006310">
    <property type="term" value="P:DNA recombination"/>
    <property type="evidence" value="ECO:0007669"/>
    <property type="project" value="UniProtKB-KW"/>
</dbReference>
<proteinExistence type="inferred from homology"/>
<evidence type="ECO:0000256" key="2">
    <source>
        <dbReference type="ARBA" id="ARBA00022908"/>
    </source>
</evidence>
<evidence type="ECO:0000256" key="3">
    <source>
        <dbReference type="ARBA" id="ARBA00023125"/>
    </source>
</evidence>
<dbReference type="GO" id="GO:0015074">
    <property type="term" value="P:DNA integration"/>
    <property type="evidence" value="ECO:0007669"/>
    <property type="project" value="UniProtKB-KW"/>
</dbReference>
<dbReference type="EMBL" id="NXIF01000023">
    <property type="protein sequence ID" value="PKI81133.1"/>
    <property type="molecule type" value="Genomic_DNA"/>
</dbReference>
<keyword evidence="3" id="KW-0238">DNA-binding</keyword>
<comment type="caution">
    <text evidence="6">The sequence shown here is derived from an EMBL/GenBank/DDBJ whole genome shotgun (WGS) entry which is preliminary data.</text>
</comment>
<dbReference type="RefSeq" id="WP_101184531.1">
    <property type="nucleotide sequence ID" value="NZ_CP031218.1"/>
</dbReference>
<keyword evidence="4" id="KW-0233">DNA recombination</keyword>
<dbReference type="InterPro" id="IPR050808">
    <property type="entry name" value="Phage_Integrase"/>
</dbReference>
<evidence type="ECO:0000313" key="7">
    <source>
        <dbReference type="Proteomes" id="UP000233248"/>
    </source>
</evidence>
<evidence type="ECO:0000256" key="1">
    <source>
        <dbReference type="ARBA" id="ARBA00008857"/>
    </source>
</evidence>
<dbReference type="PROSITE" id="PS51898">
    <property type="entry name" value="TYR_RECOMBINASE"/>
    <property type="match status" value="1"/>
</dbReference>
<organism evidence="6 7">
    <name type="scientific">Malaciobacter halophilus</name>
    <dbReference type="NCBI Taxonomy" id="197482"/>
    <lineage>
        <taxon>Bacteria</taxon>
        <taxon>Pseudomonadati</taxon>
        <taxon>Campylobacterota</taxon>
        <taxon>Epsilonproteobacteria</taxon>
        <taxon>Campylobacterales</taxon>
        <taxon>Arcobacteraceae</taxon>
        <taxon>Malaciobacter</taxon>
    </lineage>
</organism>
<dbReference type="PANTHER" id="PTHR30629:SF2">
    <property type="entry name" value="PROPHAGE INTEGRASE INTS-RELATED"/>
    <property type="match status" value="1"/>
</dbReference>
<dbReference type="Pfam" id="PF00589">
    <property type="entry name" value="Phage_integrase"/>
    <property type="match status" value="1"/>
</dbReference>
<evidence type="ECO:0000313" key="6">
    <source>
        <dbReference type="EMBL" id="PKI81133.1"/>
    </source>
</evidence>
<dbReference type="Proteomes" id="UP000233248">
    <property type="component" value="Unassembled WGS sequence"/>
</dbReference>
<dbReference type="KEGG" id="ahs:AHALO_0684"/>
<dbReference type="InterPro" id="IPR010998">
    <property type="entry name" value="Integrase_recombinase_N"/>
</dbReference>
<dbReference type="Gene3D" id="1.10.150.130">
    <property type="match status" value="1"/>
</dbReference>
<dbReference type="PANTHER" id="PTHR30629">
    <property type="entry name" value="PROPHAGE INTEGRASE"/>
    <property type="match status" value="1"/>
</dbReference>
<gene>
    <name evidence="6" type="ORF">CP960_06120</name>
</gene>
<feature type="domain" description="Tyr recombinase" evidence="5">
    <location>
        <begin position="179"/>
        <end position="371"/>
    </location>
</feature>
<dbReference type="AlphaFoldDB" id="A0A2N1J3K2"/>
<dbReference type="GO" id="GO:0003677">
    <property type="term" value="F:DNA binding"/>
    <property type="evidence" value="ECO:0007669"/>
    <property type="project" value="UniProtKB-KW"/>
</dbReference>
<protein>
    <recommendedName>
        <fullName evidence="5">Tyr recombinase domain-containing protein</fullName>
    </recommendedName>
</protein>
<dbReference type="Gene3D" id="1.10.443.10">
    <property type="entry name" value="Intergrase catalytic core"/>
    <property type="match status" value="1"/>
</dbReference>
<dbReference type="SUPFAM" id="SSF56349">
    <property type="entry name" value="DNA breaking-rejoining enzymes"/>
    <property type="match status" value="1"/>
</dbReference>
<name>A0A2N1J3K2_9BACT</name>
<dbReference type="OrthoDB" id="5391994at2"/>
<dbReference type="InterPro" id="IPR002104">
    <property type="entry name" value="Integrase_catalytic"/>
</dbReference>
<evidence type="ECO:0000259" key="5">
    <source>
        <dbReference type="PROSITE" id="PS51898"/>
    </source>
</evidence>